<name>A0A285U6L5_9BACL</name>
<dbReference type="Pfam" id="PF00571">
    <property type="entry name" value="CBS"/>
    <property type="match status" value="1"/>
</dbReference>
<dbReference type="OrthoDB" id="1706107at2"/>
<sequence>MIVKQRYLLKDDVVFCKESDPASKVLEKLYESGYRCIPVLDDAEEKFVGNAYKVHILEHQLEHKADVPISELLVDQDGVISKESSFYKVFFSIKKLPYLAVVDEDGLFAGILTHSKIFEILEEAWGYKTGSCALTIVFPETDGILAKTLSEIKKKHPIQCVLSLDDQEWYLRKVIVTLSKGATSKTVKNIETLLHKIGARIIDVEVFDKDNF</sequence>
<gene>
    <name evidence="3" type="ORF">SAMN05877842_10216</name>
</gene>
<evidence type="ECO:0000259" key="2">
    <source>
        <dbReference type="PROSITE" id="PS51371"/>
    </source>
</evidence>
<protein>
    <submittedName>
        <fullName evidence="3">CBS domain protein</fullName>
    </submittedName>
</protein>
<dbReference type="PIRSF" id="PIRSF035040">
    <property type="entry name" value="UCP035040_CBS_Lmo0553"/>
    <property type="match status" value="1"/>
</dbReference>
<dbReference type="InterPro" id="IPR017036">
    <property type="entry name" value="Lmo0553-like"/>
</dbReference>
<dbReference type="PROSITE" id="PS51371">
    <property type="entry name" value="CBS"/>
    <property type="match status" value="1"/>
</dbReference>
<evidence type="ECO:0000256" key="1">
    <source>
        <dbReference type="PROSITE-ProRule" id="PRU00703"/>
    </source>
</evidence>
<dbReference type="EMBL" id="OBQC01000002">
    <property type="protein sequence ID" value="SOC35891.1"/>
    <property type="molecule type" value="Genomic_DNA"/>
</dbReference>
<feature type="domain" description="CBS" evidence="2">
    <location>
        <begin position="8"/>
        <end position="67"/>
    </location>
</feature>
<dbReference type="NCBIfam" id="NF038387">
    <property type="entry name" value="CBS_CbpA"/>
    <property type="match status" value="1"/>
</dbReference>
<keyword evidence="1" id="KW-0129">CBS domain</keyword>
<evidence type="ECO:0000313" key="4">
    <source>
        <dbReference type="Proteomes" id="UP000219252"/>
    </source>
</evidence>
<dbReference type="InterPro" id="IPR000644">
    <property type="entry name" value="CBS_dom"/>
</dbReference>
<dbReference type="RefSeq" id="WP_097148115.1">
    <property type="nucleotide sequence ID" value="NZ_OBQC01000002.1"/>
</dbReference>
<organism evidence="3 4">
    <name type="scientific">Ureibacillus acetophenoni</name>
    <dbReference type="NCBI Taxonomy" id="614649"/>
    <lineage>
        <taxon>Bacteria</taxon>
        <taxon>Bacillati</taxon>
        <taxon>Bacillota</taxon>
        <taxon>Bacilli</taxon>
        <taxon>Bacillales</taxon>
        <taxon>Caryophanaceae</taxon>
        <taxon>Ureibacillus</taxon>
    </lineage>
</organism>
<dbReference type="CDD" id="cd02205">
    <property type="entry name" value="CBS_pair_SF"/>
    <property type="match status" value="1"/>
</dbReference>
<dbReference type="AlphaFoldDB" id="A0A285U6L5"/>
<dbReference type="SUPFAM" id="SSF54631">
    <property type="entry name" value="CBS-domain pair"/>
    <property type="match status" value="1"/>
</dbReference>
<reference evidence="4" key="1">
    <citation type="submission" date="2017-08" db="EMBL/GenBank/DDBJ databases">
        <authorList>
            <person name="Varghese N."/>
            <person name="Submissions S."/>
        </authorList>
    </citation>
    <scope>NUCLEOTIDE SEQUENCE [LARGE SCALE GENOMIC DNA]</scope>
    <source>
        <strain evidence="4">JC23</strain>
    </source>
</reference>
<proteinExistence type="predicted"/>
<dbReference type="Proteomes" id="UP000219252">
    <property type="component" value="Unassembled WGS sequence"/>
</dbReference>
<accession>A0A285U6L5</accession>
<dbReference type="Gene3D" id="3.10.580.10">
    <property type="entry name" value="CBS-domain"/>
    <property type="match status" value="1"/>
</dbReference>
<dbReference type="InterPro" id="IPR046342">
    <property type="entry name" value="CBS_dom_sf"/>
</dbReference>
<evidence type="ECO:0000313" key="3">
    <source>
        <dbReference type="EMBL" id="SOC35891.1"/>
    </source>
</evidence>
<keyword evidence="4" id="KW-1185">Reference proteome</keyword>